<gene>
    <name evidence="5" type="ORF">Bccel_5717</name>
</gene>
<feature type="transmembrane region" description="Helical" evidence="3">
    <location>
        <begin position="63"/>
        <end position="82"/>
    </location>
</feature>
<dbReference type="AlphaFoldDB" id="A0A0L6JYA0"/>
<feature type="domain" description="Methyl-accepting transducer" evidence="4">
    <location>
        <begin position="208"/>
        <end position="465"/>
    </location>
</feature>
<dbReference type="OrthoDB" id="2542987at2"/>
<feature type="transmembrane region" description="Helical" evidence="3">
    <location>
        <begin position="139"/>
        <end position="159"/>
    </location>
</feature>
<feature type="transmembrane region" description="Helical" evidence="3">
    <location>
        <begin position="12"/>
        <end position="30"/>
    </location>
</feature>
<comment type="caution">
    <text evidence="5">The sequence shown here is derived from an EMBL/GenBank/DDBJ whole genome shotgun (WGS) entry which is preliminary data.</text>
</comment>
<keyword evidence="3" id="KW-1133">Transmembrane helix</keyword>
<protein>
    <submittedName>
        <fullName evidence="5">Methyl-accepting chemotaxis sensory transducer</fullName>
    </submittedName>
</protein>
<dbReference type="SMART" id="SM00283">
    <property type="entry name" value="MA"/>
    <property type="match status" value="1"/>
</dbReference>
<dbReference type="CDD" id="cd11386">
    <property type="entry name" value="MCP_signal"/>
    <property type="match status" value="1"/>
</dbReference>
<evidence type="ECO:0000256" key="1">
    <source>
        <dbReference type="ARBA" id="ARBA00023224"/>
    </source>
</evidence>
<evidence type="ECO:0000259" key="4">
    <source>
        <dbReference type="PROSITE" id="PS50111"/>
    </source>
</evidence>
<dbReference type="Gene3D" id="1.10.287.950">
    <property type="entry name" value="Methyl-accepting chemotaxis protein"/>
    <property type="match status" value="1"/>
</dbReference>
<dbReference type="Pfam" id="PF00015">
    <property type="entry name" value="MCPsignal"/>
    <property type="match status" value="1"/>
</dbReference>
<name>A0A0L6JYA0_9FIRM</name>
<dbReference type="GO" id="GO:0007165">
    <property type="term" value="P:signal transduction"/>
    <property type="evidence" value="ECO:0007669"/>
    <property type="project" value="UniProtKB-KW"/>
</dbReference>
<dbReference type="SUPFAM" id="SSF58104">
    <property type="entry name" value="Methyl-accepting chemotaxis protein (MCP) signaling domain"/>
    <property type="match status" value="1"/>
</dbReference>
<dbReference type="EMBL" id="LGTC01000001">
    <property type="protein sequence ID" value="KNY30437.1"/>
    <property type="molecule type" value="Genomic_DNA"/>
</dbReference>
<dbReference type="STRING" id="398512.Bccel_5717"/>
<evidence type="ECO:0000256" key="2">
    <source>
        <dbReference type="PROSITE-ProRule" id="PRU00284"/>
    </source>
</evidence>
<dbReference type="InterPro" id="IPR004089">
    <property type="entry name" value="MCPsignal_dom"/>
</dbReference>
<dbReference type="RefSeq" id="WP_036940117.1">
    <property type="nucleotide sequence ID" value="NZ_JQKC01000010.1"/>
</dbReference>
<evidence type="ECO:0000313" key="5">
    <source>
        <dbReference type="EMBL" id="KNY30437.1"/>
    </source>
</evidence>
<proteinExistence type="predicted"/>
<sequence length="495" mass="55237">MKDSFLINHTLRVNKVLFLFSCILFVSNFVRQIDAITVITITTSCLSLMTSAYFLIKKKHEKLTAYILCYSLLLSMFMSSFQTIAGMDKQNSQFIQNICLWIVVSFATLYLNKKFFLTFIVAFDVFMVLRNLMHPIENVQTHYIFFGIMNFCMIILFFVSKWGSELISSIAEKEKKAVTLLENIQNTMESVKANTSLLNVEVDNCFTSLKSVSEASKGVTVTVNEVTKGVSGQADSICQINDMIGKAVDKVTGTTDISNMMSNISKSTRNVVSEGAEKITEMSKQMSIINNSVKSSFETVSELQKSMDEVNEFLEGITQIAEQTNMLSLNAAIEAARAGEQGRGFAVVADEVRKLAEESAKTVNIINSTINMIKSKTQNVLIEVQNGKAATQAGEEIVQKVNLSFKNIINSFEEIDRYIEKELEMVGGIKEIFGHINLESDSIASISEEQSASTQEMLATVEEQDNSIENIFKMIEQIKKSSNSLELVVQSKSDE</sequence>
<dbReference type="Proteomes" id="UP000036923">
    <property type="component" value="Unassembled WGS sequence"/>
</dbReference>
<keyword evidence="1 2" id="KW-0807">Transducer</keyword>
<keyword evidence="3" id="KW-0472">Membrane</keyword>
<dbReference type="eggNOG" id="COG0840">
    <property type="taxonomic scope" value="Bacteria"/>
</dbReference>
<accession>A0A0L6JYA0</accession>
<feature type="transmembrane region" description="Helical" evidence="3">
    <location>
        <begin position="94"/>
        <end position="111"/>
    </location>
</feature>
<dbReference type="PANTHER" id="PTHR32089:SF112">
    <property type="entry name" value="LYSOZYME-LIKE PROTEIN-RELATED"/>
    <property type="match status" value="1"/>
</dbReference>
<evidence type="ECO:0000256" key="3">
    <source>
        <dbReference type="SAM" id="Phobius"/>
    </source>
</evidence>
<reference evidence="6" key="1">
    <citation type="submission" date="2015-07" db="EMBL/GenBank/DDBJ databases">
        <title>Near-Complete Genome Sequence of the Cellulolytic Bacterium Bacteroides (Pseudobacteroides) cellulosolvens ATCC 35603.</title>
        <authorList>
            <person name="Dassa B."/>
            <person name="Utturkar S.M."/>
            <person name="Klingeman D.M."/>
            <person name="Hurt R.A."/>
            <person name="Keller M."/>
            <person name="Xu J."/>
            <person name="Reddy Y.H.K."/>
            <person name="Borovok I."/>
            <person name="Grinberg I.R."/>
            <person name="Lamed R."/>
            <person name="Zhivin O."/>
            <person name="Bayer E.A."/>
            <person name="Brown S.D."/>
        </authorList>
    </citation>
    <scope>NUCLEOTIDE SEQUENCE [LARGE SCALE GENOMIC DNA]</scope>
    <source>
        <strain evidence="6">DSM 2933</strain>
    </source>
</reference>
<organism evidence="5 6">
    <name type="scientific">Pseudobacteroides cellulosolvens ATCC 35603 = DSM 2933</name>
    <dbReference type="NCBI Taxonomy" id="398512"/>
    <lineage>
        <taxon>Bacteria</taxon>
        <taxon>Bacillati</taxon>
        <taxon>Bacillota</taxon>
        <taxon>Clostridia</taxon>
        <taxon>Eubacteriales</taxon>
        <taxon>Oscillospiraceae</taxon>
        <taxon>Pseudobacteroides</taxon>
    </lineage>
</organism>
<dbReference type="GO" id="GO:0016020">
    <property type="term" value="C:membrane"/>
    <property type="evidence" value="ECO:0007669"/>
    <property type="project" value="InterPro"/>
</dbReference>
<feature type="transmembrane region" description="Helical" evidence="3">
    <location>
        <begin position="36"/>
        <end position="56"/>
    </location>
</feature>
<evidence type="ECO:0000313" key="6">
    <source>
        <dbReference type="Proteomes" id="UP000036923"/>
    </source>
</evidence>
<dbReference type="PROSITE" id="PS50111">
    <property type="entry name" value="CHEMOTAXIS_TRANSDUC_2"/>
    <property type="match status" value="1"/>
</dbReference>
<keyword evidence="3" id="KW-0812">Transmembrane</keyword>
<keyword evidence="6" id="KW-1185">Reference proteome</keyword>
<dbReference type="PANTHER" id="PTHR32089">
    <property type="entry name" value="METHYL-ACCEPTING CHEMOTAXIS PROTEIN MCPB"/>
    <property type="match status" value="1"/>
</dbReference>